<dbReference type="PANTHER" id="PTHR46344">
    <property type="entry name" value="OS02G0202900 PROTEIN"/>
    <property type="match status" value="1"/>
</dbReference>
<name>A0A6V2K6D6_9STRA</name>
<keyword evidence="2" id="KW-0677">Repeat</keyword>
<dbReference type="AlphaFoldDB" id="A0A6V2K6D6"/>
<evidence type="ECO:0000313" key="4">
    <source>
        <dbReference type="EMBL" id="CAE4633975.1"/>
    </source>
</evidence>
<dbReference type="InterPro" id="IPR006652">
    <property type="entry name" value="Kelch_1"/>
</dbReference>
<sequence>MSTKRYGGTYMSLEELCCSRDGGELDESFSLYVIGGGRLFLLLKFSNWFSHSSIEVFNTSTREWTFLPPMMSTERDGCAAVGMGGNIYVIGGIDESNSALSSIEVFNTTTREWTFLPPMSIGRFGCAAVGMGGNLYAVGGSDGSNDAYSSVEVFNTSTREWTVLPPMSTERYGCAAVGMGGNLYVIGGGSSWFSHSSIAMYTTRRP</sequence>
<dbReference type="PRINTS" id="PR00501">
    <property type="entry name" value="KELCHREPEAT"/>
</dbReference>
<evidence type="ECO:0000313" key="3">
    <source>
        <dbReference type="EMBL" id="CAE4633971.1"/>
    </source>
</evidence>
<organism evidence="3">
    <name type="scientific">Ditylum brightwellii</name>
    <dbReference type="NCBI Taxonomy" id="49249"/>
    <lineage>
        <taxon>Eukaryota</taxon>
        <taxon>Sar</taxon>
        <taxon>Stramenopiles</taxon>
        <taxon>Ochrophyta</taxon>
        <taxon>Bacillariophyta</taxon>
        <taxon>Mediophyceae</taxon>
        <taxon>Lithodesmiophycidae</taxon>
        <taxon>Lithodesmiales</taxon>
        <taxon>Lithodesmiaceae</taxon>
        <taxon>Ditylum</taxon>
    </lineage>
</organism>
<gene>
    <name evidence="3" type="ORF">DBRI00130_LOCUS28976</name>
    <name evidence="4" type="ORF">DBRI00130_LOCUS28978</name>
</gene>
<evidence type="ECO:0000256" key="2">
    <source>
        <dbReference type="ARBA" id="ARBA00022737"/>
    </source>
</evidence>
<dbReference type="InterPro" id="IPR015915">
    <property type="entry name" value="Kelch-typ_b-propeller"/>
</dbReference>
<keyword evidence="1" id="KW-0880">Kelch repeat</keyword>
<dbReference type="PANTHER" id="PTHR46344:SF27">
    <property type="entry name" value="KELCH REPEAT SUPERFAMILY PROTEIN"/>
    <property type="match status" value="1"/>
</dbReference>
<accession>A0A6V2K6D6</accession>
<dbReference type="SUPFAM" id="SSF117281">
    <property type="entry name" value="Kelch motif"/>
    <property type="match status" value="1"/>
</dbReference>
<reference evidence="3" key="1">
    <citation type="submission" date="2021-01" db="EMBL/GenBank/DDBJ databases">
        <authorList>
            <person name="Corre E."/>
            <person name="Pelletier E."/>
            <person name="Niang G."/>
            <person name="Scheremetjew M."/>
            <person name="Finn R."/>
            <person name="Kale V."/>
            <person name="Holt S."/>
            <person name="Cochrane G."/>
            <person name="Meng A."/>
            <person name="Brown T."/>
            <person name="Cohen L."/>
        </authorList>
    </citation>
    <scope>NUCLEOTIDE SEQUENCE</scope>
    <source>
        <strain evidence="3">GSO104</strain>
    </source>
</reference>
<dbReference type="EMBL" id="HBNS01037103">
    <property type="protein sequence ID" value="CAE4633971.1"/>
    <property type="molecule type" value="Transcribed_RNA"/>
</dbReference>
<dbReference type="SMART" id="SM00612">
    <property type="entry name" value="Kelch"/>
    <property type="match status" value="3"/>
</dbReference>
<evidence type="ECO:0000256" key="1">
    <source>
        <dbReference type="ARBA" id="ARBA00022441"/>
    </source>
</evidence>
<dbReference type="Gene3D" id="2.120.10.80">
    <property type="entry name" value="Kelch-type beta propeller"/>
    <property type="match status" value="1"/>
</dbReference>
<dbReference type="EMBL" id="HBNS01037105">
    <property type="protein sequence ID" value="CAE4633975.1"/>
    <property type="molecule type" value="Transcribed_RNA"/>
</dbReference>
<protein>
    <submittedName>
        <fullName evidence="3">Uncharacterized protein</fullName>
    </submittedName>
</protein>
<proteinExistence type="predicted"/>
<dbReference type="Pfam" id="PF24681">
    <property type="entry name" value="Kelch_KLHDC2_KLHL20_DRC7"/>
    <property type="match status" value="1"/>
</dbReference>